<reference evidence="4" key="1">
    <citation type="submission" date="2019-09" db="EMBL/GenBank/DDBJ databases">
        <authorList>
            <person name="Cremers G."/>
        </authorList>
    </citation>
    <scope>NUCLEOTIDE SEQUENCE [LARGE SCALE GENOMIC DNA]</scope>
    <source>
        <strain evidence="4">3B</strain>
    </source>
</reference>
<dbReference type="PANTHER" id="PTHR43877">
    <property type="entry name" value="AMINOALKYLPHOSPHONATE N-ACETYLTRANSFERASE-RELATED-RELATED"/>
    <property type="match status" value="1"/>
</dbReference>
<dbReference type="SUPFAM" id="SSF55729">
    <property type="entry name" value="Acyl-CoA N-acyltransferases (Nat)"/>
    <property type="match status" value="1"/>
</dbReference>
<dbReference type="GO" id="GO:0004145">
    <property type="term" value="F:diamine N-acetyltransferase activity"/>
    <property type="evidence" value="ECO:0007669"/>
    <property type="project" value="UniProtKB-EC"/>
</dbReference>
<accession>A0A5E6M7M5</accession>
<evidence type="ECO:0000256" key="1">
    <source>
        <dbReference type="ARBA" id="ARBA00022679"/>
    </source>
</evidence>
<dbReference type="Pfam" id="PF00583">
    <property type="entry name" value="Acetyltransf_1"/>
    <property type="match status" value="1"/>
</dbReference>
<feature type="domain" description="N-acetyltransferase" evidence="3">
    <location>
        <begin position="7"/>
        <end position="153"/>
    </location>
</feature>
<name>A0A5E6M7M5_9BACT</name>
<evidence type="ECO:0000313" key="5">
    <source>
        <dbReference type="Proteomes" id="UP000381693"/>
    </source>
</evidence>
<evidence type="ECO:0000256" key="2">
    <source>
        <dbReference type="ARBA" id="ARBA00023315"/>
    </source>
</evidence>
<keyword evidence="5" id="KW-1185">Reference proteome</keyword>
<dbReference type="InterPro" id="IPR000182">
    <property type="entry name" value="GNAT_dom"/>
</dbReference>
<organism evidence="4 5">
    <name type="scientific">Methylacidimicrobium cyclopophantes</name>
    <dbReference type="NCBI Taxonomy" id="1041766"/>
    <lineage>
        <taxon>Bacteria</taxon>
        <taxon>Pseudomonadati</taxon>
        <taxon>Verrucomicrobiota</taxon>
        <taxon>Methylacidimicrobium</taxon>
    </lineage>
</organism>
<evidence type="ECO:0000313" key="4">
    <source>
        <dbReference type="EMBL" id="VVM05550.1"/>
    </source>
</evidence>
<dbReference type="EC" id="2.3.1.57" evidence="4"/>
<dbReference type="OrthoDB" id="9797826at2"/>
<evidence type="ECO:0000259" key="3">
    <source>
        <dbReference type="PROSITE" id="PS51186"/>
    </source>
</evidence>
<gene>
    <name evidence="4" type="primary">speG/SAT</name>
    <name evidence="4" type="ORF">MAMC_00660</name>
</gene>
<dbReference type="CDD" id="cd04301">
    <property type="entry name" value="NAT_SF"/>
    <property type="match status" value="1"/>
</dbReference>
<dbReference type="Proteomes" id="UP000381693">
    <property type="component" value="Unassembled WGS sequence"/>
</dbReference>
<dbReference type="RefSeq" id="WP_142524745.1">
    <property type="nucleotide sequence ID" value="NZ_CABFUZ020000092.1"/>
</dbReference>
<comment type="caution">
    <text evidence="4">The sequence shown here is derived from an EMBL/GenBank/DDBJ whole genome shotgun (WGS) entry which is preliminary data.</text>
</comment>
<proteinExistence type="predicted"/>
<dbReference type="InterPro" id="IPR016181">
    <property type="entry name" value="Acyl_CoA_acyltransferase"/>
</dbReference>
<dbReference type="AlphaFoldDB" id="A0A5E6M7M5"/>
<sequence>MLLRDEVLVRLAAEEDIPRLAELLALLFAQEADFRPDRKRQESGLRRILEEPKVGRIYCALSGTRIVGMASLLFTVSTAEGGAAGWLEDMIVDPRWRGRGIGERLLQEVIQGARAASCRRLTLLTDGANAAAIRFYSRAGFLPSAMIPLRLPL</sequence>
<dbReference type="Gene3D" id="3.40.630.30">
    <property type="match status" value="1"/>
</dbReference>
<keyword evidence="1 4" id="KW-0808">Transferase</keyword>
<dbReference type="EMBL" id="CABFUZ020000092">
    <property type="protein sequence ID" value="VVM05550.1"/>
    <property type="molecule type" value="Genomic_DNA"/>
</dbReference>
<dbReference type="InterPro" id="IPR050832">
    <property type="entry name" value="Bact_Acetyltransf"/>
</dbReference>
<dbReference type="PROSITE" id="PS51186">
    <property type="entry name" value="GNAT"/>
    <property type="match status" value="1"/>
</dbReference>
<protein>
    <submittedName>
        <fullName evidence="4">Diamine N-acetyltransferase</fullName>
        <ecNumber evidence="4">2.3.1.57</ecNumber>
    </submittedName>
</protein>
<keyword evidence="2 4" id="KW-0012">Acyltransferase</keyword>